<proteinExistence type="predicted"/>
<dbReference type="AlphaFoldDB" id="A0A397JQT2"/>
<dbReference type="Gene3D" id="1.10.510.10">
    <property type="entry name" value="Transferase(Phosphotransferase) domain 1"/>
    <property type="match status" value="1"/>
</dbReference>
<reference evidence="2 3" key="1">
    <citation type="submission" date="2018-08" db="EMBL/GenBank/DDBJ databases">
        <title>Genome and evolution of the arbuscular mycorrhizal fungus Diversispora epigaea (formerly Glomus versiforme) and its bacterial endosymbionts.</title>
        <authorList>
            <person name="Sun X."/>
            <person name="Fei Z."/>
            <person name="Harrison M."/>
        </authorList>
    </citation>
    <scope>NUCLEOTIDE SEQUENCE [LARGE SCALE GENOMIC DNA]</scope>
    <source>
        <strain evidence="2 3">IT104</strain>
    </source>
</reference>
<dbReference type="GO" id="GO:0004672">
    <property type="term" value="F:protein kinase activity"/>
    <property type="evidence" value="ECO:0007669"/>
    <property type="project" value="InterPro"/>
</dbReference>
<dbReference type="InterPro" id="IPR000719">
    <property type="entry name" value="Prot_kinase_dom"/>
</dbReference>
<dbReference type="Proteomes" id="UP000266861">
    <property type="component" value="Unassembled WGS sequence"/>
</dbReference>
<accession>A0A397JQT2</accession>
<feature type="domain" description="Protein kinase" evidence="1">
    <location>
        <begin position="174"/>
        <end position="234"/>
    </location>
</feature>
<evidence type="ECO:0000313" key="2">
    <source>
        <dbReference type="EMBL" id="RHZ88376.1"/>
    </source>
</evidence>
<dbReference type="Pfam" id="PF00069">
    <property type="entry name" value="Pkinase"/>
    <property type="match status" value="1"/>
</dbReference>
<dbReference type="SUPFAM" id="SSF56112">
    <property type="entry name" value="Protein kinase-like (PK-like)"/>
    <property type="match status" value="1"/>
</dbReference>
<sequence>MTSNKKFVVFGNEINDNSNDNLRKYRQIPTLFGRNQIGKHSYTVKIVCSIPSFDFATANNNNKKNNNNNNVKKVKFSNFIKTSEAIGEYDRAGQLGQKEENFEIDIWFTGETLAKTKFNMGKWVNKNIYNHQEVSVSLKKINRYIMNSKNTIDECRIWDNTRKIALNTFYCYLIAPELLIGDEEYTKAADIYSYGIIACEIITGFPPYPDISHDKDLAMKIYSEIGIQIKKAEEFSANQESTNTTTTSPPNYQTHPQAIYTSRLLNYSNLPKPKNEENFERELEESTKSMSDLCPIFLILQNLNTRDRENNNKGDINLSRNRLKELKHNISTI</sequence>
<protein>
    <recommendedName>
        <fullName evidence="1">Protein kinase domain-containing protein</fullName>
    </recommendedName>
</protein>
<dbReference type="GO" id="GO:0005524">
    <property type="term" value="F:ATP binding"/>
    <property type="evidence" value="ECO:0007669"/>
    <property type="project" value="InterPro"/>
</dbReference>
<organism evidence="2 3">
    <name type="scientific">Diversispora epigaea</name>
    <dbReference type="NCBI Taxonomy" id="1348612"/>
    <lineage>
        <taxon>Eukaryota</taxon>
        <taxon>Fungi</taxon>
        <taxon>Fungi incertae sedis</taxon>
        <taxon>Mucoromycota</taxon>
        <taxon>Glomeromycotina</taxon>
        <taxon>Glomeromycetes</taxon>
        <taxon>Diversisporales</taxon>
        <taxon>Diversisporaceae</taxon>
        <taxon>Diversispora</taxon>
    </lineage>
</organism>
<comment type="caution">
    <text evidence="2">The sequence shown here is derived from an EMBL/GenBank/DDBJ whole genome shotgun (WGS) entry which is preliminary data.</text>
</comment>
<evidence type="ECO:0000259" key="1">
    <source>
        <dbReference type="Pfam" id="PF00069"/>
    </source>
</evidence>
<dbReference type="STRING" id="1348612.A0A397JQT2"/>
<keyword evidence="3" id="KW-1185">Reference proteome</keyword>
<dbReference type="EMBL" id="PQFF01000021">
    <property type="protein sequence ID" value="RHZ88376.1"/>
    <property type="molecule type" value="Genomic_DNA"/>
</dbReference>
<dbReference type="InterPro" id="IPR011009">
    <property type="entry name" value="Kinase-like_dom_sf"/>
</dbReference>
<name>A0A397JQT2_9GLOM</name>
<gene>
    <name evidence="2" type="ORF">Glove_23g223</name>
</gene>
<evidence type="ECO:0000313" key="3">
    <source>
        <dbReference type="Proteomes" id="UP000266861"/>
    </source>
</evidence>